<feature type="signal peptide" evidence="7">
    <location>
        <begin position="1"/>
        <end position="29"/>
    </location>
</feature>
<evidence type="ECO:0000313" key="10">
    <source>
        <dbReference type="Proteomes" id="UP000029121"/>
    </source>
</evidence>
<dbReference type="GO" id="GO:0005576">
    <property type="term" value="C:extracellular region"/>
    <property type="evidence" value="ECO:0007669"/>
    <property type="project" value="UniProtKB-SubCell"/>
</dbReference>
<dbReference type="InterPro" id="IPR036574">
    <property type="entry name" value="Scorpion_toxin-like_sf"/>
</dbReference>
<dbReference type="InterPro" id="IPR002061">
    <property type="entry name" value="Scorpion_toxinL/defensin"/>
</dbReference>
<dbReference type="GO" id="GO:0031640">
    <property type="term" value="P:killing of cells of another organism"/>
    <property type="evidence" value="ECO:0007669"/>
    <property type="project" value="UniProtKB-KW"/>
</dbReference>
<keyword evidence="2" id="KW-0964">Secreted</keyword>
<dbReference type="Pfam" id="PF00537">
    <property type="entry name" value="Toxin_3"/>
    <property type="match status" value="1"/>
</dbReference>
<evidence type="ECO:0000256" key="2">
    <source>
        <dbReference type="ARBA" id="ARBA00022525"/>
    </source>
</evidence>
<proteinExistence type="inferred from homology"/>
<keyword evidence="7" id="KW-0732">Signal</keyword>
<dbReference type="EMBL" id="KB870806">
    <property type="protein sequence ID" value="EOA35948.1"/>
    <property type="molecule type" value="Genomic_DNA"/>
</dbReference>
<keyword evidence="4" id="KW-0295">Fungicide</keyword>
<dbReference type="GO" id="GO:0050832">
    <property type="term" value="P:defense response to fungus"/>
    <property type="evidence" value="ECO:0007669"/>
    <property type="project" value="UniProtKB-KW"/>
</dbReference>
<keyword evidence="10" id="KW-1185">Reference proteome</keyword>
<evidence type="ECO:0000256" key="3">
    <source>
        <dbReference type="ARBA" id="ARBA00022529"/>
    </source>
</evidence>
<dbReference type="SMART" id="SM00505">
    <property type="entry name" value="Knot1"/>
    <property type="match status" value="1"/>
</dbReference>
<reference evidence="10" key="1">
    <citation type="journal article" date="2013" name="Nat. Genet.">
        <title>The Capsella rubella genome and the genomic consequences of rapid mating system evolution.</title>
        <authorList>
            <person name="Slotte T."/>
            <person name="Hazzouri K.M."/>
            <person name="Agren J.A."/>
            <person name="Koenig D."/>
            <person name="Maumus F."/>
            <person name="Guo Y.L."/>
            <person name="Steige K."/>
            <person name="Platts A.E."/>
            <person name="Escobar J.S."/>
            <person name="Newman L.K."/>
            <person name="Wang W."/>
            <person name="Mandakova T."/>
            <person name="Vello E."/>
            <person name="Smith L.M."/>
            <person name="Henz S.R."/>
            <person name="Steffen J."/>
            <person name="Takuno S."/>
            <person name="Brandvain Y."/>
            <person name="Coop G."/>
            <person name="Andolfatto P."/>
            <person name="Hu T.T."/>
            <person name="Blanchette M."/>
            <person name="Clark R.M."/>
            <person name="Quesneville H."/>
            <person name="Nordborg M."/>
            <person name="Gaut B.S."/>
            <person name="Lysak M.A."/>
            <person name="Jenkins J."/>
            <person name="Grimwood J."/>
            <person name="Chapman J."/>
            <person name="Prochnik S."/>
            <person name="Shu S."/>
            <person name="Rokhsar D."/>
            <person name="Schmutz J."/>
            <person name="Weigel D."/>
            <person name="Wright S.I."/>
        </authorList>
    </citation>
    <scope>NUCLEOTIDE SEQUENCE [LARGE SCALE GENOMIC DNA]</scope>
    <source>
        <strain evidence="10">cv. Monte Gargano</strain>
    </source>
</reference>
<evidence type="ECO:0000256" key="4">
    <source>
        <dbReference type="ARBA" id="ARBA00022577"/>
    </source>
</evidence>
<evidence type="ECO:0000259" key="8">
    <source>
        <dbReference type="SMART" id="SM00505"/>
    </source>
</evidence>
<dbReference type="OrthoDB" id="1041085at2759"/>
<dbReference type="Gene3D" id="3.30.30.10">
    <property type="entry name" value="Knottin, scorpion toxin-like"/>
    <property type="match status" value="1"/>
</dbReference>
<evidence type="ECO:0000313" key="9">
    <source>
        <dbReference type="EMBL" id="EOA35948.1"/>
    </source>
</evidence>
<dbReference type="InterPro" id="IPR003614">
    <property type="entry name" value="Knottins"/>
</dbReference>
<evidence type="ECO:0000256" key="6">
    <source>
        <dbReference type="ARBA" id="ARBA00038027"/>
    </source>
</evidence>
<dbReference type="Proteomes" id="UP000029121">
    <property type="component" value="Unassembled WGS sequence"/>
</dbReference>
<comment type="similarity">
    <text evidence="6">Belongs to the DEFL family. Protease inhibitor I18 (RTI/MTI-2) subfamily.</text>
</comment>
<gene>
    <name evidence="9" type="ORF">CARUB_v10021209mg</name>
</gene>
<feature type="chain" id="PRO_5004343552" description="Knottins-like domain-containing protein" evidence="7">
    <location>
        <begin position="30"/>
        <end position="94"/>
    </location>
</feature>
<sequence>MAMSTKLVSTLAIFLVLALAINEVPGTEAQNDECLKEYGGNVGSPFCTPRIFPSICYSRCQADNNALGGKCVWGNSGVTCFCDFCSDQPYLSLF</sequence>
<keyword evidence="3" id="KW-0929">Antimicrobial</keyword>
<evidence type="ECO:0000256" key="7">
    <source>
        <dbReference type="SAM" id="SignalP"/>
    </source>
</evidence>
<feature type="domain" description="Knottins-like" evidence="8">
    <location>
        <begin position="33"/>
        <end position="85"/>
    </location>
</feature>
<organism evidence="9 10">
    <name type="scientific">Capsella rubella</name>
    <dbReference type="NCBI Taxonomy" id="81985"/>
    <lineage>
        <taxon>Eukaryota</taxon>
        <taxon>Viridiplantae</taxon>
        <taxon>Streptophyta</taxon>
        <taxon>Embryophyta</taxon>
        <taxon>Tracheophyta</taxon>
        <taxon>Spermatophyta</taxon>
        <taxon>Magnoliopsida</taxon>
        <taxon>eudicotyledons</taxon>
        <taxon>Gunneridae</taxon>
        <taxon>Pentapetalae</taxon>
        <taxon>rosids</taxon>
        <taxon>malvids</taxon>
        <taxon>Brassicales</taxon>
        <taxon>Brassicaceae</taxon>
        <taxon>Camelineae</taxon>
        <taxon>Capsella</taxon>
    </lineage>
</organism>
<dbReference type="SUPFAM" id="SSF57095">
    <property type="entry name" value="Scorpion toxin-like"/>
    <property type="match status" value="1"/>
</dbReference>
<evidence type="ECO:0000256" key="1">
    <source>
        <dbReference type="ARBA" id="ARBA00004613"/>
    </source>
</evidence>
<keyword evidence="5" id="KW-0611">Plant defense</keyword>
<evidence type="ECO:0000256" key="5">
    <source>
        <dbReference type="ARBA" id="ARBA00022821"/>
    </source>
</evidence>
<accession>R0IGK5</accession>
<dbReference type="KEGG" id="crb:17894632"/>
<name>R0IGK5_9BRAS</name>
<comment type="subcellular location">
    <subcellularLocation>
        <location evidence="1">Secreted</location>
    </subcellularLocation>
</comment>
<dbReference type="GO" id="GO:0019871">
    <property type="term" value="F:sodium channel inhibitor activity"/>
    <property type="evidence" value="ECO:0007669"/>
    <property type="project" value="InterPro"/>
</dbReference>
<protein>
    <recommendedName>
        <fullName evidence="8">Knottins-like domain-containing protein</fullName>
    </recommendedName>
</protein>
<dbReference type="AlphaFoldDB" id="R0IGK5"/>
<dbReference type="STRING" id="81985.R0IGK5"/>